<gene>
    <name evidence="1" type="ORF">COV31_01755</name>
</gene>
<proteinExistence type="predicted"/>
<protein>
    <submittedName>
        <fullName evidence="1">Uncharacterized protein</fullName>
    </submittedName>
</protein>
<sequence>MRTAEKAIITVVPAGTIRAHQAWRASCSSCDWTFRGRNELAVEDLGIIHSQVHTPEVEAAWEAAQTMGGDPALYRRDRRGAPMKRSRYRQERHMGWLVRDGVAHATVPGRSRGF</sequence>
<reference evidence="1 2" key="1">
    <citation type="submission" date="2017-09" db="EMBL/GenBank/DDBJ databases">
        <title>Depth-based differentiation of microbial function through sediment-hosted aquifers and enrichment of novel symbionts in the deep terrestrial subsurface.</title>
        <authorList>
            <person name="Probst A.J."/>
            <person name="Ladd B."/>
            <person name="Jarett J.K."/>
            <person name="Geller-Mcgrath D.E."/>
            <person name="Sieber C.M."/>
            <person name="Emerson J.B."/>
            <person name="Anantharaman K."/>
            <person name="Thomas B.C."/>
            <person name="Malmstrom R."/>
            <person name="Stieglmeier M."/>
            <person name="Klingl A."/>
            <person name="Woyke T."/>
            <person name="Ryan C.M."/>
            <person name="Banfield J.F."/>
        </authorList>
    </citation>
    <scope>NUCLEOTIDE SEQUENCE [LARGE SCALE GENOMIC DNA]</scope>
    <source>
        <strain evidence="1">CG10_big_fil_rev_8_21_14_0_10_46_23</strain>
    </source>
</reference>
<dbReference type="AlphaFoldDB" id="A0A2H0R483"/>
<name>A0A2H0R483_9BACT</name>
<organism evidence="1 2">
    <name type="scientific">Candidatus Yanofskybacteria bacterium CG10_big_fil_rev_8_21_14_0_10_46_23</name>
    <dbReference type="NCBI Taxonomy" id="1975098"/>
    <lineage>
        <taxon>Bacteria</taxon>
        <taxon>Candidatus Yanofskyibacteriota</taxon>
    </lineage>
</organism>
<evidence type="ECO:0000313" key="2">
    <source>
        <dbReference type="Proteomes" id="UP000230232"/>
    </source>
</evidence>
<accession>A0A2H0R483</accession>
<dbReference type="EMBL" id="PCXO01000007">
    <property type="protein sequence ID" value="PIR41332.1"/>
    <property type="molecule type" value="Genomic_DNA"/>
</dbReference>
<comment type="caution">
    <text evidence="1">The sequence shown here is derived from an EMBL/GenBank/DDBJ whole genome shotgun (WGS) entry which is preliminary data.</text>
</comment>
<dbReference type="Proteomes" id="UP000230232">
    <property type="component" value="Unassembled WGS sequence"/>
</dbReference>
<evidence type="ECO:0000313" key="1">
    <source>
        <dbReference type="EMBL" id="PIR41332.1"/>
    </source>
</evidence>